<reference evidence="1" key="1">
    <citation type="submission" date="2021-03" db="EMBL/GenBank/DDBJ databases">
        <title>Comparative genomics and phylogenomic investigation of the class Geoglossomycetes provide insights into ecological specialization and systematics.</title>
        <authorList>
            <person name="Melie T."/>
            <person name="Pirro S."/>
            <person name="Miller A.N."/>
            <person name="Quandt A."/>
        </authorList>
    </citation>
    <scope>NUCLEOTIDE SEQUENCE</scope>
    <source>
        <strain evidence="1">GBOQ0MN5Z8</strain>
    </source>
</reference>
<keyword evidence="2" id="KW-1185">Reference proteome</keyword>
<gene>
    <name evidence="1" type="ORF">FGG08_005976</name>
</gene>
<accession>A0A9P8HX15</accession>
<name>A0A9P8HX15_9PEZI</name>
<dbReference type="EMBL" id="JAGHQL010000157">
    <property type="protein sequence ID" value="KAH0537198.1"/>
    <property type="molecule type" value="Genomic_DNA"/>
</dbReference>
<protein>
    <recommendedName>
        <fullName evidence="3">Aminoglycoside phosphotransferase domain-containing protein</fullName>
    </recommendedName>
</protein>
<organism evidence="1 2">
    <name type="scientific">Glutinoglossum americanum</name>
    <dbReference type="NCBI Taxonomy" id="1670608"/>
    <lineage>
        <taxon>Eukaryota</taxon>
        <taxon>Fungi</taxon>
        <taxon>Dikarya</taxon>
        <taxon>Ascomycota</taxon>
        <taxon>Pezizomycotina</taxon>
        <taxon>Geoglossomycetes</taxon>
        <taxon>Geoglossales</taxon>
        <taxon>Geoglossaceae</taxon>
        <taxon>Glutinoglossum</taxon>
    </lineage>
</organism>
<evidence type="ECO:0008006" key="3">
    <source>
        <dbReference type="Google" id="ProtNLM"/>
    </source>
</evidence>
<evidence type="ECO:0000313" key="1">
    <source>
        <dbReference type="EMBL" id="KAH0537198.1"/>
    </source>
</evidence>
<dbReference type="OrthoDB" id="2906425at2759"/>
<dbReference type="PANTHER" id="PTHR21310:SF15">
    <property type="entry name" value="AMINOGLYCOSIDE PHOSPHOTRANSFERASE DOMAIN-CONTAINING PROTEIN"/>
    <property type="match status" value="1"/>
</dbReference>
<dbReference type="SUPFAM" id="SSF56112">
    <property type="entry name" value="Protein kinase-like (PK-like)"/>
    <property type="match status" value="1"/>
</dbReference>
<proteinExistence type="predicted"/>
<dbReference type="Proteomes" id="UP000698800">
    <property type="component" value="Unassembled WGS sequence"/>
</dbReference>
<dbReference type="PANTHER" id="PTHR21310">
    <property type="entry name" value="AMINOGLYCOSIDE PHOSPHOTRANSFERASE-RELATED-RELATED"/>
    <property type="match status" value="1"/>
</dbReference>
<sequence>MPAVHPDPGRNALSPIATPIPSHNHSAVPTLKPGITDDDIAQAVVLSSFLGSPRKVVKVGSDMVAKLGPGLDLIEGEAMRFIRSHTGIPMPKVLDVFEKDGCGYILMEYVGGGRPDEVWHNLSADEQETIVSELSGYISQVGQIACPGGTFIRSVTGGPEADRRFSSICGGPFQSEADLNK</sequence>
<dbReference type="AlphaFoldDB" id="A0A9P8HX15"/>
<comment type="caution">
    <text evidence="1">The sequence shown here is derived from an EMBL/GenBank/DDBJ whole genome shotgun (WGS) entry which is preliminary data.</text>
</comment>
<dbReference type="InterPro" id="IPR051678">
    <property type="entry name" value="AGP_Transferase"/>
</dbReference>
<evidence type="ECO:0000313" key="2">
    <source>
        <dbReference type="Proteomes" id="UP000698800"/>
    </source>
</evidence>
<dbReference type="InterPro" id="IPR011009">
    <property type="entry name" value="Kinase-like_dom_sf"/>
</dbReference>